<keyword evidence="3" id="KW-1185">Reference proteome</keyword>
<name>A0A977PJR2_9CREN</name>
<evidence type="ECO:0008006" key="4">
    <source>
        <dbReference type="Google" id="ProtNLM"/>
    </source>
</evidence>
<evidence type="ECO:0000313" key="3">
    <source>
        <dbReference type="Proteomes" id="UP001063698"/>
    </source>
</evidence>
<feature type="transmembrane region" description="Helical" evidence="1">
    <location>
        <begin position="183"/>
        <end position="202"/>
    </location>
</feature>
<feature type="transmembrane region" description="Helical" evidence="1">
    <location>
        <begin position="47"/>
        <end position="64"/>
    </location>
</feature>
<keyword evidence="1" id="KW-0472">Membrane</keyword>
<dbReference type="AlphaFoldDB" id="A0A977PJR2"/>
<dbReference type="EMBL" id="CP006868">
    <property type="protein sequence ID" value="UXD21138.1"/>
    <property type="molecule type" value="Genomic_DNA"/>
</dbReference>
<keyword evidence="1" id="KW-0812">Transmembrane</keyword>
<proteinExistence type="predicted"/>
<organism evidence="2 3">
    <name type="scientific">Ignicoccus pacificus DSM 13166</name>
    <dbReference type="NCBI Taxonomy" id="940294"/>
    <lineage>
        <taxon>Archaea</taxon>
        <taxon>Thermoproteota</taxon>
        <taxon>Thermoprotei</taxon>
        <taxon>Desulfurococcales</taxon>
        <taxon>Desulfurococcaceae</taxon>
        <taxon>Ignicoccus</taxon>
    </lineage>
</organism>
<accession>A0A977PJR2</accession>
<protein>
    <recommendedName>
        <fullName evidence="4">Nitrate reductase</fullName>
    </recommendedName>
</protein>
<dbReference type="Gene3D" id="1.20.950.20">
    <property type="entry name" value="Transmembrane di-heme cytochromes, Chain C"/>
    <property type="match status" value="1"/>
</dbReference>
<gene>
    <name evidence="2" type="ORF">IPA_00500</name>
</gene>
<dbReference type="KEGG" id="ipc:IPA_00500"/>
<keyword evidence="1" id="KW-1133">Transmembrane helix</keyword>
<feature type="transmembrane region" description="Helical" evidence="1">
    <location>
        <begin position="70"/>
        <end position="93"/>
    </location>
</feature>
<evidence type="ECO:0000256" key="1">
    <source>
        <dbReference type="SAM" id="Phobius"/>
    </source>
</evidence>
<feature type="transmembrane region" description="Helical" evidence="1">
    <location>
        <begin position="105"/>
        <end position="128"/>
    </location>
</feature>
<sequence>MLGFALYYMLVPSVFVFAAGASYRIVRMLATARFPPAQRRPWSWIEAIKGIIWVFLRPIVFVGKTRTDDLIVGLILLHVVGVIPVLFLLAQHMSWWVYYFPPYKYLWIFAVPLSITSSVLTVTATVVPTTTMSHVFVDTIWGPLTAILNGDLLAIFVMVAIGYKCALRLVELITKHSHTPRRLGDFIAYALLFGIIFSGYVAARHRPSPDVATYMNVLGLHVLLAEILLMYIPFSKYWHFVFGYWYGKLHEWYDTDLKRGEAL</sequence>
<feature type="transmembrane region" description="Helical" evidence="1">
    <location>
        <begin position="214"/>
        <end position="234"/>
    </location>
</feature>
<dbReference type="Proteomes" id="UP001063698">
    <property type="component" value="Chromosome"/>
</dbReference>
<dbReference type="InterPro" id="IPR036197">
    <property type="entry name" value="NarG-like_sf"/>
</dbReference>
<dbReference type="SUPFAM" id="SSF103501">
    <property type="entry name" value="Respiratory nitrate reductase 1 gamma chain"/>
    <property type="match status" value="1"/>
</dbReference>
<evidence type="ECO:0000313" key="2">
    <source>
        <dbReference type="EMBL" id="UXD21138.1"/>
    </source>
</evidence>
<feature type="transmembrane region" description="Helical" evidence="1">
    <location>
        <begin position="6"/>
        <end position="26"/>
    </location>
</feature>
<feature type="transmembrane region" description="Helical" evidence="1">
    <location>
        <begin position="140"/>
        <end position="163"/>
    </location>
</feature>
<reference evidence="2" key="1">
    <citation type="submission" date="2013-11" db="EMBL/GenBank/DDBJ databases">
        <title>Comparative genomics of Ignicoccus.</title>
        <authorList>
            <person name="Podar M."/>
        </authorList>
    </citation>
    <scope>NUCLEOTIDE SEQUENCE</scope>
    <source>
        <strain evidence="2">DSM 13166</strain>
    </source>
</reference>